<reference evidence="2" key="1">
    <citation type="submission" date="2013-09" db="EMBL/GenBank/DDBJ databases">
        <title>Corchorus olitorius genome sequencing.</title>
        <authorList>
            <person name="Alam M."/>
            <person name="Haque M.S."/>
            <person name="Islam M.S."/>
            <person name="Emdad E.M."/>
            <person name="Islam M.M."/>
            <person name="Ahmed B."/>
            <person name="Halim A."/>
            <person name="Hossen Q.M.M."/>
            <person name="Hossain M.Z."/>
            <person name="Ahmed R."/>
            <person name="Khan M.M."/>
            <person name="Islam R."/>
            <person name="Rashid M.M."/>
            <person name="Khan S.A."/>
            <person name="Rahman M.S."/>
            <person name="Alam M."/>
            <person name="Yahiya A.S."/>
            <person name="Khan M.S."/>
            <person name="Azam M.S."/>
            <person name="Haque T."/>
            <person name="Lashkar M.Z.H."/>
            <person name="Akhand A.I."/>
            <person name="Morshed G."/>
            <person name="Roy S."/>
            <person name="Uddin K.S."/>
            <person name="Rabeya T."/>
            <person name="Hossain A.S."/>
            <person name="Chowdhury A."/>
            <person name="Snigdha A.R."/>
            <person name="Mortoza M.S."/>
            <person name="Matin S.A."/>
            <person name="Hoque S.M.E."/>
            <person name="Islam M.K."/>
            <person name="Roy D.K."/>
            <person name="Haider R."/>
            <person name="Moosa M.M."/>
            <person name="Elias S.M."/>
            <person name="Hasan A.M."/>
            <person name="Jahan S."/>
            <person name="Shafiuddin M."/>
            <person name="Mahmood N."/>
            <person name="Shommy N.S."/>
        </authorList>
    </citation>
    <scope>NUCLEOTIDE SEQUENCE [LARGE SCALE GENOMIC DNA]</scope>
    <source>
        <strain evidence="2">cv. O-4</strain>
    </source>
</reference>
<comment type="caution">
    <text evidence="1">The sequence shown here is derived from an EMBL/GenBank/DDBJ whole genome shotgun (WGS) entry which is preliminary data.</text>
</comment>
<dbReference type="PANTHER" id="PTHR46993">
    <property type="entry name" value="MYB TRANSCRIPTION FACTOR"/>
    <property type="match status" value="1"/>
</dbReference>
<sequence length="211" mass="23809">MDRTMDGEICGWIIEFLVRHSADEMLVKKLIQAVPRLSGNARLNKTLLLHSIKSEIVAGNVSEKILDLLEMIEAIDRSQRLTIPDSMKQAYCAVALECTAKYLAGSVGWKDKYLDAVKRIWRGRIENLEKSNISKLVSEELRSRRRQVEAALEEKDAANVLITTNTRNDAILTVKAYVREALRLMGLSFLEKQCNLILEREYGSGSGAVQE</sequence>
<dbReference type="STRING" id="93759.A0A1R3GS57"/>
<accession>A0A1R3GS57</accession>
<proteinExistence type="predicted"/>
<dbReference type="PANTHER" id="PTHR46993:SF4">
    <property type="entry name" value="MYB-LIKE HTH TRANSCRIPTIONAL REGULATOR FAMILY PROTEIN"/>
    <property type="match status" value="1"/>
</dbReference>
<evidence type="ECO:0000313" key="1">
    <source>
        <dbReference type="EMBL" id="OMO60945.1"/>
    </source>
</evidence>
<gene>
    <name evidence="1" type="ORF">COLO4_33672</name>
</gene>
<dbReference type="Proteomes" id="UP000187203">
    <property type="component" value="Unassembled WGS sequence"/>
</dbReference>
<name>A0A1R3GS57_9ROSI</name>
<evidence type="ECO:0000313" key="2">
    <source>
        <dbReference type="Proteomes" id="UP000187203"/>
    </source>
</evidence>
<dbReference type="AlphaFoldDB" id="A0A1R3GS57"/>
<keyword evidence="2" id="KW-1185">Reference proteome</keyword>
<organism evidence="1 2">
    <name type="scientific">Corchorus olitorius</name>
    <dbReference type="NCBI Taxonomy" id="93759"/>
    <lineage>
        <taxon>Eukaryota</taxon>
        <taxon>Viridiplantae</taxon>
        <taxon>Streptophyta</taxon>
        <taxon>Embryophyta</taxon>
        <taxon>Tracheophyta</taxon>
        <taxon>Spermatophyta</taxon>
        <taxon>Magnoliopsida</taxon>
        <taxon>eudicotyledons</taxon>
        <taxon>Gunneridae</taxon>
        <taxon>Pentapetalae</taxon>
        <taxon>rosids</taxon>
        <taxon>malvids</taxon>
        <taxon>Malvales</taxon>
        <taxon>Malvaceae</taxon>
        <taxon>Grewioideae</taxon>
        <taxon>Apeibeae</taxon>
        <taxon>Corchorus</taxon>
    </lineage>
</organism>
<dbReference type="EMBL" id="AWUE01021801">
    <property type="protein sequence ID" value="OMO60945.1"/>
    <property type="molecule type" value="Genomic_DNA"/>
</dbReference>
<dbReference type="OrthoDB" id="608866at2759"/>
<protein>
    <submittedName>
        <fullName evidence="1">Uncharacterized protein</fullName>
    </submittedName>
</protein>